<dbReference type="InterPro" id="IPR024057">
    <property type="entry name" value="Nucleoplasmin_core_dom"/>
</dbReference>
<dbReference type="FunFam" id="2.60.120.340:FF:000007">
    <property type="entry name" value="Nucleophosmin 1a"/>
    <property type="match status" value="1"/>
</dbReference>
<name>A0A8C4I739_DICLA</name>
<dbReference type="GO" id="GO:0005813">
    <property type="term" value="C:centrosome"/>
    <property type="evidence" value="ECO:0007669"/>
    <property type="project" value="TreeGrafter"/>
</dbReference>
<dbReference type="GO" id="GO:0005737">
    <property type="term" value="C:cytoplasm"/>
    <property type="evidence" value="ECO:0007669"/>
    <property type="project" value="UniProtKB-SubCell"/>
</dbReference>
<dbReference type="GO" id="GO:0000055">
    <property type="term" value="P:ribosomal large subunit export from nucleus"/>
    <property type="evidence" value="ECO:0007669"/>
    <property type="project" value="TreeGrafter"/>
</dbReference>
<dbReference type="GO" id="GO:0003723">
    <property type="term" value="F:RNA binding"/>
    <property type="evidence" value="ECO:0007669"/>
    <property type="project" value="UniProtKB-KW"/>
</dbReference>
<feature type="domain" description="Nucleophosmin C-terminal" evidence="10">
    <location>
        <begin position="247"/>
        <end position="295"/>
    </location>
</feature>
<keyword evidence="12" id="KW-1185">Reference proteome</keyword>
<evidence type="ECO:0000256" key="3">
    <source>
        <dbReference type="ARBA" id="ARBA00010744"/>
    </source>
</evidence>
<evidence type="ECO:0000313" key="12">
    <source>
        <dbReference type="Proteomes" id="UP000694389"/>
    </source>
</evidence>
<dbReference type="OMA" id="PMAPQTF"/>
<evidence type="ECO:0000259" key="10">
    <source>
        <dbReference type="Pfam" id="PF16276"/>
    </source>
</evidence>
<feature type="compositionally biased region" description="Acidic residues" evidence="8">
    <location>
        <begin position="160"/>
        <end position="192"/>
    </location>
</feature>
<feature type="domain" description="Nucleoplasmin core" evidence="9">
    <location>
        <begin position="15"/>
        <end position="114"/>
    </location>
</feature>
<dbReference type="GO" id="GO:0042274">
    <property type="term" value="P:ribosomal small subunit biogenesis"/>
    <property type="evidence" value="ECO:0007669"/>
    <property type="project" value="TreeGrafter"/>
</dbReference>
<dbReference type="InterPro" id="IPR004301">
    <property type="entry name" value="Nucleoplasmin"/>
</dbReference>
<dbReference type="FunFam" id="1.10.10.2100:FF:000002">
    <property type="entry name" value="cell growth-regulating nucleolar protein-like"/>
    <property type="match status" value="1"/>
</dbReference>
<dbReference type="Ensembl" id="ENSDLAT00005056876.2">
    <property type="protein sequence ID" value="ENSDLAP00005053491.1"/>
    <property type="gene ID" value="ENSDLAG00005023017.2"/>
</dbReference>
<evidence type="ECO:0000256" key="6">
    <source>
        <dbReference type="ARBA" id="ARBA00022884"/>
    </source>
</evidence>
<evidence type="ECO:0000256" key="1">
    <source>
        <dbReference type="ARBA" id="ARBA00004496"/>
    </source>
</evidence>
<evidence type="ECO:0000256" key="7">
    <source>
        <dbReference type="ARBA" id="ARBA00023242"/>
    </source>
</evidence>
<sequence>MNGLDEEPMAPQTFLYGCVLEAGKEVVFNPEDDEFEHQLDLRMACVDPSTKDELHMVEVEGQDTEGQKIKAALVSLKPSTLPSVCLGGFTITPPAVFRLKAGSGPIHISGQHLVMMEADQSFDEDDDDDDEEEEEDVRTSKKRPASSPAIKSQKKMKMDMEEDEDDDDEDDDDDDDEDEDDDDEEEEESEEESPVKAKATPSKQAPAQNGKSSKLSTPAKKQEKTPKGKGDKSPKAPATPKVNLSPPEIKAKMMESMKKGVSLPKLQPKFENFLKHGYKVSDAKVIADLWKWRQTVKDA</sequence>
<dbReference type="GO" id="GO:0045944">
    <property type="term" value="P:positive regulation of transcription by RNA polymerase II"/>
    <property type="evidence" value="ECO:0007669"/>
    <property type="project" value="TreeGrafter"/>
</dbReference>
<keyword evidence="7" id="KW-0539">Nucleus</keyword>
<dbReference type="GeneID" id="127364284"/>
<evidence type="ECO:0000256" key="8">
    <source>
        <dbReference type="SAM" id="MobiDB-lite"/>
    </source>
</evidence>
<dbReference type="InterPro" id="IPR036824">
    <property type="entry name" value="Nucleoplasmin_core_dom_sf"/>
</dbReference>
<protein>
    <recommendedName>
        <fullName evidence="13">Nucleophosmin</fullName>
    </recommendedName>
</protein>
<dbReference type="Pfam" id="PF03066">
    <property type="entry name" value="Nucleoplasmin"/>
    <property type="match status" value="1"/>
</dbReference>
<dbReference type="GO" id="GO:0010824">
    <property type="term" value="P:regulation of centrosome duplication"/>
    <property type="evidence" value="ECO:0007669"/>
    <property type="project" value="TreeGrafter"/>
</dbReference>
<evidence type="ECO:0000256" key="2">
    <source>
        <dbReference type="ARBA" id="ARBA00004604"/>
    </source>
</evidence>
<proteinExistence type="inferred from homology"/>
<evidence type="ECO:0000256" key="5">
    <source>
        <dbReference type="ARBA" id="ARBA00022553"/>
    </source>
</evidence>
<dbReference type="GO" id="GO:0006338">
    <property type="term" value="P:chromatin remodeling"/>
    <property type="evidence" value="ECO:0007669"/>
    <property type="project" value="TreeGrafter"/>
</dbReference>
<feature type="compositionally biased region" description="Basic and acidic residues" evidence="8">
    <location>
        <begin position="220"/>
        <end position="234"/>
    </location>
</feature>
<dbReference type="Gene3D" id="1.10.10.2100">
    <property type="match status" value="1"/>
</dbReference>
<dbReference type="Pfam" id="PF16276">
    <property type="entry name" value="NPM1-C"/>
    <property type="match status" value="1"/>
</dbReference>
<dbReference type="InterPro" id="IPR032569">
    <property type="entry name" value="NPM1_C"/>
</dbReference>
<dbReference type="GO" id="GO:0005654">
    <property type="term" value="C:nucleoplasm"/>
    <property type="evidence" value="ECO:0007669"/>
    <property type="project" value="TreeGrafter"/>
</dbReference>
<dbReference type="PANTHER" id="PTHR22747">
    <property type="entry name" value="NUCLEOPLASMIN"/>
    <property type="match status" value="1"/>
</dbReference>
<keyword evidence="4" id="KW-0963">Cytoplasm</keyword>
<gene>
    <name evidence="11" type="primary">npm1a</name>
</gene>
<dbReference type="GO" id="GO:0042393">
    <property type="term" value="F:histone binding"/>
    <property type="evidence" value="ECO:0007669"/>
    <property type="project" value="TreeGrafter"/>
</dbReference>
<feature type="compositionally biased region" description="Polar residues" evidence="8">
    <location>
        <begin position="201"/>
        <end position="216"/>
    </location>
</feature>
<dbReference type="RefSeq" id="XP_051257650.1">
    <property type="nucleotide sequence ID" value="XM_051401690.1"/>
</dbReference>
<dbReference type="GO" id="GO:1990904">
    <property type="term" value="C:ribonucleoprotein complex"/>
    <property type="evidence" value="ECO:0007669"/>
    <property type="project" value="TreeGrafter"/>
</dbReference>
<dbReference type="Gene3D" id="2.60.120.340">
    <property type="entry name" value="Nucleoplasmin core domain"/>
    <property type="match status" value="1"/>
</dbReference>
<keyword evidence="6" id="KW-0694">RNA-binding</keyword>
<comment type="subcellular location">
    <subcellularLocation>
        <location evidence="1">Cytoplasm</location>
    </subcellularLocation>
    <subcellularLocation>
        <location evidence="2">Nucleus</location>
        <location evidence="2">Nucleolus</location>
    </subcellularLocation>
</comment>
<evidence type="ECO:0000259" key="9">
    <source>
        <dbReference type="Pfam" id="PF03066"/>
    </source>
</evidence>
<dbReference type="GeneTree" id="ENSGT00940000166176"/>
<comment type="similarity">
    <text evidence="3">Belongs to the nucleoplasmin family.</text>
</comment>
<evidence type="ECO:0000313" key="11">
    <source>
        <dbReference type="Ensembl" id="ENSDLAP00005053491.1"/>
    </source>
</evidence>
<dbReference type="Proteomes" id="UP000694389">
    <property type="component" value="Unassembled WGS sequence"/>
</dbReference>
<dbReference type="AlphaFoldDB" id="A0A8C4I739"/>
<evidence type="ECO:0008006" key="13">
    <source>
        <dbReference type="Google" id="ProtNLM"/>
    </source>
</evidence>
<dbReference type="CTD" id="266985"/>
<keyword evidence="5" id="KW-0597">Phosphoprotein</keyword>
<dbReference type="GO" id="GO:0000056">
    <property type="term" value="P:ribosomal small subunit export from nucleus"/>
    <property type="evidence" value="ECO:0007669"/>
    <property type="project" value="TreeGrafter"/>
</dbReference>
<reference evidence="11" key="2">
    <citation type="submission" date="2025-09" db="UniProtKB">
        <authorList>
            <consortium name="Ensembl"/>
        </authorList>
    </citation>
    <scope>IDENTIFICATION</scope>
</reference>
<reference evidence="11" key="1">
    <citation type="submission" date="2025-08" db="UniProtKB">
        <authorList>
            <consortium name="Ensembl"/>
        </authorList>
    </citation>
    <scope>IDENTIFICATION</scope>
</reference>
<dbReference type="GO" id="GO:0005730">
    <property type="term" value="C:nucleolus"/>
    <property type="evidence" value="ECO:0007669"/>
    <property type="project" value="UniProtKB-SubCell"/>
</dbReference>
<organism evidence="11 12">
    <name type="scientific">Dicentrarchus labrax</name>
    <name type="common">European seabass</name>
    <name type="synonym">Morone labrax</name>
    <dbReference type="NCBI Taxonomy" id="13489"/>
    <lineage>
        <taxon>Eukaryota</taxon>
        <taxon>Metazoa</taxon>
        <taxon>Chordata</taxon>
        <taxon>Craniata</taxon>
        <taxon>Vertebrata</taxon>
        <taxon>Euteleostomi</taxon>
        <taxon>Actinopterygii</taxon>
        <taxon>Neopterygii</taxon>
        <taxon>Teleostei</taxon>
        <taxon>Neoteleostei</taxon>
        <taxon>Acanthomorphata</taxon>
        <taxon>Eupercaria</taxon>
        <taxon>Moronidae</taxon>
        <taxon>Dicentrarchus</taxon>
    </lineage>
</organism>
<dbReference type="OrthoDB" id="6075101at2759"/>
<feature type="region of interest" description="Disordered" evidence="8">
    <location>
        <begin position="121"/>
        <end position="247"/>
    </location>
</feature>
<feature type="compositionally biased region" description="Acidic residues" evidence="8">
    <location>
        <begin position="121"/>
        <end position="136"/>
    </location>
</feature>
<evidence type="ECO:0000256" key="4">
    <source>
        <dbReference type="ARBA" id="ARBA00022490"/>
    </source>
</evidence>
<accession>A0A8C4I739</accession>
<dbReference type="GO" id="GO:0003682">
    <property type="term" value="F:chromatin binding"/>
    <property type="evidence" value="ECO:0007669"/>
    <property type="project" value="TreeGrafter"/>
</dbReference>
<dbReference type="SUPFAM" id="SSF69203">
    <property type="entry name" value="Nucleoplasmin-like core domain"/>
    <property type="match status" value="1"/>
</dbReference>
<dbReference type="GO" id="GO:0042273">
    <property type="term" value="P:ribosomal large subunit biogenesis"/>
    <property type="evidence" value="ECO:0007669"/>
    <property type="project" value="TreeGrafter"/>
</dbReference>
<dbReference type="PANTHER" id="PTHR22747:SF42">
    <property type="entry name" value="NUCLEOPHOSMIN"/>
    <property type="match status" value="1"/>
</dbReference>